<accession>A0A8J4UI34</accession>
<keyword evidence="2" id="KW-1185">Reference proteome</keyword>
<sequence length="50" mass="5707">MSQKSMKIPSRPAVALCCEPKALTGLLSVKLSHTCDECMHTFQMILWYMF</sequence>
<protein>
    <submittedName>
        <fullName evidence="1">Uncharacterized protein</fullName>
    </submittedName>
</protein>
<dbReference type="AlphaFoldDB" id="A0A8J4UI34"/>
<comment type="caution">
    <text evidence="1">The sequence shown here is derived from an EMBL/GenBank/DDBJ whole genome shotgun (WGS) entry which is preliminary data.</text>
</comment>
<organism evidence="1 2">
    <name type="scientific">Clarias magur</name>
    <name type="common">Asian catfish</name>
    <name type="synonym">Macropteronotus magur</name>
    <dbReference type="NCBI Taxonomy" id="1594786"/>
    <lineage>
        <taxon>Eukaryota</taxon>
        <taxon>Metazoa</taxon>
        <taxon>Chordata</taxon>
        <taxon>Craniata</taxon>
        <taxon>Vertebrata</taxon>
        <taxon>Euteleostomi</taxon>
        <taxon>Actinopterygii</taxon>
        <taxon>Neopterygii</taxon>
        <taxon>Teleostei</taxon>
        <taxon>Ostariophysi</taxon>
        <taxon>Siluriformes</taxon>
        <taxon>Clariidae</taxon>
        <taxon>Clarias</taxon>
    </lineage>
</organism>
<name>A0A8J4UI34_CLAMG</name>
<dbReference type="Proteomes" id="UP000727407">
    <property type="component" value="Unassembled WGS sequence"/>
</dbReference>
<proteinExistence type="predicted"/>
<reference evidence="1" key="1">
    <citation type="submission" date="2020-07" db="EMBL/GenBank/DDBJ databases">
        <title>Clarias magur genome sequencing, assembly and annotation.</title>
        <authorList>
            <person name="Kushwaha B."/>
            <person name="Kumar R."/>
            <person name="Das P."/>
            <person name="Joshi C.G."/>
            <person name="Kumar D."/>
            <person name="Nagpure N.S."/>
            <person name="Pandey M."/>
            <person name="Agarwal S."/>
            <person name="Srivastava S."/>
            <person name="Singh M."/>
            <person name="Sahoo L."/>
            <person name="Jayasankar P."/>
            <person name="Meher P.K."/>
            <person name="Koringa P.G."/>
            <person name="Iquebal M.A."/>
            <person name="Das S.P."/>
            <person name="Bit A."/>
            <person name="Patnaik S."/>
            <person name="Patel N."/>
            <person name="Shah T.M."/>
            <person name="Hinsu A."/>
            <person name="Jena J.K."/>
        </authorList>
    </citation>
    <scope>NUCLEOTIDE SEQUENCE</scope>
    <source>
        <strain evidence="1">CIFAMagur01</strain>
        <tissue evidence="1">Testis</tissue>
    </source>
</reference>
<dbReference type="EMBL" id="QNUK01000350">
    <property type="protein sequence ID" value="KAF5894905.1"/>
    <property type="molecule type" value="Genomic_DNA"/>
</dbReference>
<evidence type="ECO:0000313" key="1">
    <source>
        <dbReference type="EMBL" id="KAF5894905.1"/>
    </source>
</evidence>
<evidence type="ECO:0000313" key="2">
    <source>
        <dbReference type="Proteomes" id="UP000727407"/>
    </source>
</evidence>
<gene>
    <name evidence="1" type="ORF">DAT39_015371</name>
</gene>